<keyword evidence="1" id="KW-0813">Transport</keyword>
<reference evidence="6 7" key="1">
    <citation type="submission" date="2020-08" db="EMBL/GenBank/DDBJ databases">
        <title>Genome sequence of Sphingomonas sediminicola KACC 15039T.</title>
        <authorList>
            <person name="Hyun D.-W."/>
            <person name="Bae J.-W."/>
        </authorList>
    </citation>
    <scope>NUCLEOTIDE SEQUENCE [LARGE SCALE GENOMIC DNA]</scope>
    <source>
        <strain evidence="6 7">KACC 15039</strain>
    </source>
</reference>
<evidence type="ECO:0000256" key="3">
    <source>
        <dbReference type="ARBA" id="ARBA00022723"/>
    </source>
</evidence>
<keyword evidence="3" id="KW-0479">Metal-binding</keyword>
<dbReference type="PANTHER" id="PTHR38344:SF1">
    <property type="entry name" value="INORGANIC CARBON TRANSPORTER SUBUNIT DABA-RELATED"/>
    <property type="match status" value="1"/>
</dbReference>
<keyword evidence="5" id="KW-0472">Membrane</keyword>
<dbReference type="Proteomes" id="UP000516105">
    <property type="component" value="Chromosome"/>
</dbReference>
<name>A0ABX6TAQ1_9SPHN</name>
<proteinExistence type="predicted"/>
<evidence type="ECO:0000256" key="2">
    <source>
        <dbReference type="ARBA" id="ARBA00022475"/>
    </source>
</evidence>
<evidence type="ECO:0000256" key="5">
    <source>
        <dbReference type="ARBA" id="ARBA00023136"/>
    </source>
</evidence>
<accession>A0ABX6TAQ1</accession>
<evidence type="ECO:0000313" key="7">
    <source>
        <dbReference type="Proteomes" id="UP000516105"/>
    </source>
</evidence>
<keyword evidence="7" id="KW-1185">Reference proteome</keyword>
<evidence type="ECO:0000256" key="4">
    <source>
        <dbReference type="ARBA" id="ARBA00022833"/>
    </source>
</evidence>
<evidence type="ECO:0000313" key="6">
    <source>
        <dbReference type="EMBL" id="QNP46318.1"/>
    </source>
</evidence>
<dbReference type="PANTHER" id="PTHR38344">
    <property type="entry name" value="UPF0753 PROTEIN AQ_863"/>
    <property type="match status" value="1"/>
</dbReference>
<organism evidence="6 7">
    <name type="scientific">Sphingomonas sediminicola</name>
    <dbReference type="NCBI Taxonomy" id="386874"/>
    <lineage>
        <taxon>Bacteria</taxon>
        <taxon>Pseudomonadati</taxon>
        <taxon>Pseudomonadota</taxon>
        <taxon>Alphaproteobacteria</taxon>
        <taxon>Sphingomonadales</taxon>
        <taxon>Sphingomonadaceae</taxon>
        <taxon>Sphingomonas</taxon>
    </lineage>
</organism>
<protein>
    <submittedName>
        <fullName evidence="6">DUF2309 family protein</fullName>
    </submittedName>
</protein>
<dbReference type="Pfam" id="PF10070">
    <property type="entry name" value="DabA"/>
    <property type="match status" value="1"/>
</dbReference>
<keyword evidence="4" id="KW-0862">Zinc</keyword>
<dbReference type="RefSeq" id="WP_187709271.1">
    <property type="nucleotide sequence ID" value="NZ_CP060782.1"/>
</dbReference>
<evidence type="ECO:0000256" key="1">
    <source>
        <dbReference type="ARBA" id="ARBA00022448"/>
    </source>
</evidence>
<gene>
    <name evidence="6" type="ORF">H9L14_03705</name>
</gene>
<dbReference type="InterPro" id="IPR018752">
    <property type="entry name" value="DabA"/>
</dbReference>
<sequence length="200" mass="21888">MNKPIPAGNFQHLAAAPDVARLVEEAGRIVPPLWPLQSAIAVNPLCSFEDRPFAEAVKDAARTFNARATLPLNSWRQLVENGRIDRSALRDVAITRLGGLEQAFALIGPNVSKLDLLLARLLDIEPRSQFEDEDRFAPADALIAKWCGAFFSQTSGSLMPGRRAGLYRAVIPLLSADRRLAEIVTDASPRVSLLKTPPRD</sequence>
<dbReference type="EMBL" id="CP060782">
    <property type="protein sequence ID" value="QNP46318.1"/>
    <property type="molecule type" value="Genomic_DNA"/>
</dbReference>
<keyword evidence="2" id="KW-1003">Cell membrane</keyword>